<protein>
    <submittedName>
        <fullName evidence="2">Uncharacterized conserved protein YbjT, contains NAD(P)-binding and DUF2867 domains</fullName>
    </submittedName>
</protein>
<dbReference type="Gene3D" id="3.40.50.720">
    <property type="entry name" value="NAD(P)-binding Rossmann-like Domain"/>
    <property type="match status" value="1"/>
</dbReference>
<dbReference type="InterPro" id="IPR016040">
    <property type="entry name" value="NAD(P)-bd_dom"/>
</dbReference>
<dbReference type="PANTHER" id="PTHR14097:SF7">
    <property type="entry name" value="OXIDOREDUCTASE HTATIP2"/>
    <property type="match status" value="1"/>
</dbReference>
<feature type="domain" description="NAD(P)-binding" evidence="1">
    <location>
        <begin position="16"/>
        <end position="134"/>
    </location>
</feature>
<dbReference type="InterPro" id="IPR036291">
    <property type="entry name" value="NAD(P)-bd_dom_sf"/>
</dbReference>
<dbReference type="EMBL" id="FOMT01000010">
    <property type="protein sequence ID" value="SFF35074.1"/>
    <property type="molecule type" value="Genomic_DNA"/>
</dbReference>
<dbReference type="AlphaFoldDB" id="A0A1I2HYJ2"/>
<evidence type="ECO:0000313" key="3">
    <source>
        <dbReference type="Proteomes" id="UP000198855"/>
    </source>
</evidence>
<dbReference type="Pfam" id="PF13460">
    <property type="entry name" value="NAD_binding_10"/>
    <property type="match status" value="1"/>
</dbReference>
<dbReference type="STRING" id="1045775.SAMN05216378_0044"/>
<evidence type="ECO:0000313" key="2">
    <source>
        <dbReference type="EMBL" id="SFF35074.1"/>
    </source>
</evidence>
<dbReference type="RefSeq" id="WP_091190857.1">
    <property type="nucleotide sequence ID" value="NZ_FOMT01000010.1"/>
</dbReference>
<proteinExistence type="predicted"/>
<dbReference type="OrthoDB" id="9798632at2"/>
<gene>
    <name evidence="2" type="ORF">SAMN05216378_0044</name>
</gene>
<keyword evidence="3" id="KW-1185">Reference proteome</keyword>
<dbReference type="PANTHER" id="PTHR14097">
    <property type="entry name" value="OXIDOREDUCTASE HTATIP2"/>
    <property type="match status" value="1"/>
</dbReference>
<evidence type="ECO:0000259" key="1">
    <source>
        <dbReference type="Pfam" id="PF13460"/>
    </source>
</evidence>
<reference evidence="3" key="1">
    <citation type="submission" date="2016-10" db="EMBL/GenBank/DDBJ databases">
        <authorList>
            <person name="Varghese N."/>
            <person name="Submissions S."/>
        </authorList>
    </citation>
    <scope>NUCLEOTIDE SEQUENCE [LARGE SCALE GENOMIC DNA]</scope>
    <source>
        <strain evidence="3">CGMCC 1.10784</strain>
    </source>
</reference>
<dbReference type="Proteomes" id="UP000198855">
    <property type="component" value="Unassembled WGS sequence"/>
</dbReference>
<dbReference type="SUPFAM" id="SSF51735">
    <property type="entry name" value="NAD(P)-binding Rossmann-fold domains"/>
    <property type="match status" value="1"/>
</dbReference>
<accession>A0A1I2HYJ2</accession>
<organism evidence="2 3">
    <name type="scientific">Paenibacillus catalpae</name>
    <dbReference type="NCBI Taxonomy" id="1045775"/>
    <lineage>
        <taxon>Bacteria</taxon>
        <taxon>Bacillati</taxon>
        <taxon>Bacillota</taxon>
        <taxon>Bacilli</taxon>
        <taxon>Bacillales</taxon>
        <taxon>Paenibacillaceae</taxon>
        <taxon>Paenibacillus</taxon>
    </lineage>
</organism>
<sequence>MDHIAGTDTYSCLIAGATGLVGSALLAQLLNDPYCHSITILARRPLGQVEIDQEVRSKLRVIVADFDRMWEALDDVSVDVVFCTLGTTIKTAGSQEAFRKVDYDYPLGLAEWAGHTGVRHYLVITAMGASSSSALFYNRVKGELEEQLAFIPLESVRIFRPSLLLGSRQTFRLGETIGAAVSKAVQWGMVGSLRPYRPIAGEAVAKAMRTAARQAMMEQAAERSAGGQPAVYTYSSDRIAEMAAQTTG</sequence>
<name>A0A1I2HYJ2_9BACL</name>